<organism evidence="2 3">
    <name type="scientific">Paraburkholderia madseniana</name>
    <dbReference type="NCBI Taxonomy" id="2599607"/>
    <lineage>
        <taxon>Bacteria</taxon>
        <taxon>Pseudomonadati</taxon>
        <taxon>Pseudomonadota</taxon>
        <taxon>Betaproteobacteria</taxon>
        <taxon>Burkholderiales</taxon>
        <taxon>Burkholderiaceae</taxon>
        <taxon>Paraburkholderia</taxon>
    </lineage>
</organism>
<proteinExistence type="predicted"/>
<evidence type="ECO:0000313" key="2">
    <source>
        <dbReference type="EMBL" id="KAE8754343.1"/>
    </source>
</evidence>
<dbReference type="AlphaFoldDB" id="A0A6N6W1N7"/>
<dbReference type="EMBL" id="VOSW01000132">
    <property type="protein sequence ID" value="KAE8754343.1"/>
    <property type="molecule type" value="Genomic_DNA"/>
</dbReference>
<dbReference type="Proteomes" id="UP000463700">
    <property type="component" value="Unassembled WGS sequence"/>
</dbReference>
<dbReference type="RefSeq" id="WP_154566977.1">
    <property type="nucleotide sequence ID" value="NZ_JAQQFQ010000011.1"/>
</dbReference>
<evidence type="ECO:0000313" key="3">
    <source>
        <dbReference type="Proteomes" id="UP000463700"/>
    </source>
</evidence>
<name>A0A6N6W1N7_9BURK</name>
<evidence type="ECO:0000256" key="1">
    <source>
        <dbReference type="SAM" id="MobiDB-lite"/>
    </source>
</evidence>
<reference evidence="2 3" key="1">
    <citation type="journal article" date="2020" name="Int. J. Syst. Evol. Microbiol.">
        <title>Paraburkholderia madseniana sp. nov., a phenolic acid-degrading bacterium isolated from acidic forest soil.</title>
        <authorList>
            <person name="Wilhelm R.C."/>
            <person name="Murphy S.J.L."/>
            <person name="Feriancek N.M."/>
            <person name="Karasz D.C."/>
            <person name="DeRito C.M."/>
            <person name="Newman J.D."/>
            <person name="Buckley D.H."/>
        </authorList>
    </citation>
    <scope>NUCLEOTIDE SEQUENCE [LARGE SCALE GENOMIC DNA]</scope>
    <source>
        <strain evidence="2 3">RP11</strain>
    </source>
</reference>
<protein>
    <submittedName>
        <fullName evidence="2">Uncharacterized protein</fullName>
    </submittedName>
</protein>
<accession>A0A6N6W1N7</accession>
<comment type="caution">
    <text evidence="2">The sequence shown here is derived from an EMBL/GenBank/DDBJ whole genome shotgun (WGS) entry which is preliminary data.</text>
</comment>
<sequence length="68" mass="7067">MTAFCGARTAAKRSRHAGLAAVQGTQAAQTARQRVAPMVPEIRAAAQRPAGAGAVKPVTNRERRVNGT</sequence>
<gene>
    <name evidence="2" type="ORF">FSO04_40175</name>
</gene>
<feature type="compositionally biased region" description="Basic and acidic residues" evidence="1">
    <location>
        <begin position="59"/>
        <end position="68"/>
    </location>
</feature>
<feature type="region of interest" description="Disordered" evidence="1">
    <location>
        <begin position="47"/>
        <end position="68"/>
    </location>
</feature>